<dbReference type="PANTHER" id="PTHR45737:SF6">
    <property type="entry name" value="VON WILLEBRAND FACTOR A DOMAIN-CONTAINING PROTEIN 5A"/>
    <property type="match status" value="1"/>
</dbReference>
<protein>
    <recommendedName>
        <fullName evidence="1">VIT domain-containing protein</fullName>
    </recommendedName>
</protein>
<dbReference type="EMBL" id="JAAMOB010000025">
    <property type="protein sequence ID" value="KAF4094837.1"/>
    <property type="molecule type" value="Genomic_DNA"/>
</dbReference>
<comment type="caution">
    <text evidence="2">The sequence shown here is derived from an EMBL/GenBank/DDBJ whole genome shotgun (WGS) entry which is preliminary data.</text>
</comment>
<dbReference type="Pfam" id="PF08487">
    <property type="entry name" value="VIT"/>
    <property type="match status" value="1"/>
</dbReference>
<proteinExistence type="predicted"/>
<dbReference type="PROSITE" id="PS51468">
    <property type="entry name" value="VIT"/>
    <property type="match status" value="1"/>
</dbReference>
<dbReference type="Gene3D" id="3.40.50.410">
    <property type="entry name" value="von Willebrand factor, type A domain"/>
    <property type="match status" value="1"/>
</dbReference>
<sequence length="259" mass="29301">MMDQMPLKSISVEVLVQDHVATVSSTLQYVNEEERPLEALFVLPLPADAAVCHFSAKIGEQEIVAEVQDRETVNLSPGHMFDKDVELFVYYQDTHQPSAIVEAGVTTAPPGSLMRDPVVMISLYPEFPEEVMSSLATQGEFVFVIDRSASMREMMNHGKGAQMHIKSAKDTLLLLLKSLPMGCYFNIYGFGSNFESFFLQSVEYNQDTMDQALKRVKEMRADMGGTEILQPLKHIYSQHCYPDHPRQVQHLNIHLNYLL</sequence>
<dbReference type="SUPFAM" id="SSF53300">
    <property type="entry name" value="vWA-like"/>
    <property type="match status" value="1"/>
</dbReference>
<feature type="domain" description="VIT" evidence="1">
    <location>
        <begin position="1"/>
        <end position="149"/>
    </location>
</feature>
<evidence type="ECO:0000259" key="1">
    <source>
        <dbReference type="PROSITE" id="PS51468"/>
    </source>
</evidence>
<name>A0A7J6BI87_9TELE</name>
<dbReference type="InterPro" id="IPR002035">
    <property type="entry name" value="VWF_A"/>
</dbReference>
<dbReference type="PANTHER" id="PTHR45737">
    <property type="entry name" value="VON WILLEBRAND FACTOR A DOMAIN-CONTAINING PROTEIN 5A"/>
    <property type="match status" value="1"/>
</dbReference>
<evidence type="ECO:0000313" key="3">
    <source>
        <dbReference type="Proteomes" id="UP000579812"/>
    </source>
</evidence>
<reference evidence="2 3" key="1">
    <citation type="submission" date="2020-04" db="EMBL/GenBank/DDBJ databases">
        <title>Chromosome-level genome assembly of a cyprinid fish Onychostoma macrolepis by integration of Nanopore Sequencing, Bionano and Hi-C technology.</title>
        <authorList>
            <person name="Wang D."/>
        </authorList>
    </citation>
    <scope>NUCLEOTIDE SEQUENCE [LARGE SCALE GENOMIC DNA]</scope>
    <source>
        <strain evidence="2">SWU-2019</strain>
        <tissue evidence="2">Muscle</tissue>
    </source>
</reference>
<accession>A0A7J6BI87</accession>
<keyword evidence="3" id="KW-1185">Reference proteome</keyword>
<dbReference type="InterPro" id="IPR036465">
    <property type="entry name" value="vWFA_dom_sf"/>
</dbReference>
<dbReference type="AlphaFoldDB" id="A0A7J6BI87"/>
<dbReference type="InterPro" id="IPR013694">
    <property type="entry name" value="VIT"/>
</dbReference>
<organism evidence="2 3">
    <name type="scientific">Onychostoma macrolepis</name>
    <dbReference type="NCBI Taxonomy" id="369639"/>
    <lineage>
        <taxon>Eukaryota</taxon>
        <taxon>Metazoa</taxon>
        <taxon>Chordata</taxon>
        <taxon>Craniata</taxon>
        <taxon>Vertebrata</taxon>
        <taxon>Euteleostomi</taxon>
        <taxon>Actinopterygii</taxon>
        <taxon>Neopterygii</taxon>
        <taxon>Teleostei</taxon>
        <taxon>Ostariophysi</taxon>
        <taxon>Cypriniformes</taxon>
        <taxon>Cyprinidae</taxon>
        <taxon>Acrossocheilinae</taxon>
        <taxon>Onychostoma</taxon>
    </lineage>
</organism>
<dbReference type="Pfam" id="PF13768">
    <property type="entry name" value="VWA_3"/>
    <property type="match status" value="1"/>
</dbReference>
<dbReference type="Proteomes" id="UP000579812">
    <property type="component" value="Unassembled WGS sequence"/>
</dbReference>
<gene>
    <name evidence="2" type="ORF">G5714_023915</name>
</gene>
<evidence type="ECO:0000313" key="2">
    <source>
        <dbReference type="EMBL" id="KAF4094837.1"/>
    </source>
</evidence>